<dbReference type="WBParaSite" id="EN70_7816">
    <property type="protein sequence ID" value="EN70_7816"/>
    <property type="gene ID" value="EN70_7816"/>
</dbReference>
<accession>A0A1I7VYZ4</accession>
<organism evidence="1 2">
    <name type="scientific">Loa loa</name>
    <name type="common">Eye worm</name>
    <name type="synonym">Filaria loa</name>
    <dbReference type="NCBI Taxonomy" id="7209"/>
    <lineage>
        <taxon>Eukaryota</taxon>
        <taxon>Metazoa</taxon>
        <taxon>Ecdysozoa</taxon>
        <taxon>Nematoda</taxon>
        <taxon>Chromadorea</taxon>
        <taxon>Rhabditida</taxon>
        <taxon>Spirurina</taxon>
        <taxon>Spiruromorpha</taxon>
        <taxon>Filarioidea</taxon>
        <taxon>Onchocercidae</taxon>
        <taxon>Loa</taxon>
    </lineage>
</organism>
<sequence>MGEKVMTRPLKHPDNARSSIDALQNSCCAYVEISRLITRSSGRSEAYFTFQKLLHRKPNEYFWPKFLVSKAGTELVVGLP</sequence>
<reference evidence="1" key="1">
    <citation type="submission" date="2012-04" db="EMBL/GenBank/DDBJ databases">
        <title>The Genome Sequence of Loa loa.</title>
        <authorList>
            <consortium name="The Broad Institute Genome Sequencing Platform"/>
            <consortium name="Broad Institute Genome Sequencing Center for Infectious Disease"/>
            <person name="Nutman T.B."/>
            <person name="Fink D.L."/>
            <person name="Russ C."/>
            <person name="Young S."/>
            <person name="Zeng Q."/>
            <person name="Gargeya S."/>
            <person name="Alvarado L."/>
            <person name="Berlin A."/>
            <person name="Chapman S.B."/>
            <person name="Chen Z."/>
            <person name="Freedman E."/>
            <person name="Gellesch M."/>
            <person name="Goldberg J."/>
            <person name="Griggs A."/>
            <person name="Gujja S."/>
            <person name="Heilman E.R."/>
            <person name="Heiman D."/>
            <person name="Howarth C."/>
            <person name="Mehta T."/>
            <person name="Neiman D."/>
            <person name="Pearson M."/>
            <person name="Roberts A."/>
            <person name="Saif S."/>
            <person name="Shea T."/>
            <person name="Shenoy N."/>
            <person name="Sisk P."/>
            <person name="Stolte C."/>
            <person name="Sykes S."/>
            <person name="White J."/>
            <person name="Yandava C."/>
            <person name="Haas B."/>
            <person name="Henn M.R."/>
            <person name="Nusbaum C."/>
            <person name="Birren B."/>
        </authorList>
    </citation>
    <scope>NUCLEOTIDE SEQUENCE [LARGE SCALE GENOMIC DNA]</scope>
</reference>
<reference evidence="2" key="2">
    <citation type="submission" date="2016-11" db="UniProtKB">
        <authorList>
            <consortium name="WormBaseParasite"/>
        </authorList>
    </citation>
    <scope>IDENTIFICATION</scope>
</reference>
<proteinExistence type="predicted"/>
<keyword evidence="1" id="KW-1185">Reference proteome</keyword>
<evidence type="ECO:0000313" key="2">
    <source>
        <dbReference type="WBParaSite" id="EN70_7816"/>
    </source>
</evidence>
<dbReference type="AlphaFoldDB" id="A0A1I7VYZ4"/>
<protein>
    <submittedName>
        <fullName evidence="2">Uncharacterized protein</fullName>
    </submittedName>
</protein>
<dbReference type="Proteomes" id="UP000095285">
    <property type="component" value="Unassembled WGS sequence"/>
</dbReference>
<name>A0A1I7VYZ4_LOALO</name>
<evidence type="ECO:0000313" key="1">
    <source>
        <dbReference type="Proteomes" id="UP000095285"/>
    </source>
</evidence>